<protein>
    <submittedName>
        <fullName evidence="1">Uncharacterized protein</fullName>
    </submittedName>
</protein>
<keyword evidence="2" id="KW-1185">Reference proteome</keyword>
<proteinExistence type="predicted"/>
<accession>A0AAD7GBZ4</accession>
<organism evidence="1 2">
    <name type="scientific">Mycena rosella</name>
    <name type="common">Pink bonnet</name>
    <name type="synonym">Agaricus rosellus</name>
    <dbReference type="NCBI Taxonomy" id="1033263"/>
    <lineage>
        <taxon>Eukaryota</taxon>
        <taxon>Fungi</taxon>
        <taxon>Dikarya</taxon>
        <taxon>Basidiomycota</taxon>
        <taxon>Agaricomycotina</taxon>
        <taxon>Agaricomycetes</taxon>
        <taxon>Agaricomycetidae</taxon>
        <taxon>Agaricales</taxon>
        <taxon>Marasmiineae</taxon>
        <taxon>Mycenaceae</taxon>
        <taxon>Mycena</taxon>
    </lineage>
</organism>
<dbReference type="Proteomes" id="UP001221757">
    <property type="component" value="Unassembled WGS sequence"/>
</dbReference>
<gene>
    <name evidence="1" type="ORF">B0H17DRAFT_1203729</name>
</gene>
<evidence type="ECO:0000313" key="2">
    <source>
        <dbReference type="Proteomes" id="UP001221757"/>
    </source>
</evidence>
<comment type="caution">
    <text evidence="1">The sequence shown here is derived from an EMBL/GenBank/DDBJ whole genome shotgun (WGS) entry which is preliminary data.</text>
</comment>
<dbReference type="EMBL" id="JARKIE010000089">
    <property type="protein sequence ID" value="KAJ7687257.1"/>
    <property type="molecule type" value="Genomic_DNA"/>
</dbReference>
<evidence type="ECO:0000313" key="1">
    <source>
        <dbReference type="EMBL" id="KAJ7687257.1"/>
    </source>
</evidence>
<dbReference type="AlphaFoldDB" id="A0AAD7GBZ4"/>
<reference evidence="1" key="1">
    <citation type="submission" date="2023-03" db="EMBL/GenBank/DDBJ databases">
        <title>Massive genome expansion in bonnet fungi (Mycena s.s.) driven by repeated elements and novel gene families across ecological guilds.</title>
        <authorList>
            <consortium name="Lawrence Berkeley National Laboratory"/>
            <person name="Harder C.B."/>
            <person name="Miyauchi S."/>
            <person name="Viragh M."/>
            <person name="Kuo A."/>
            <person name="Thoen E."/>
            <person name="Andreopoulos B."/>
            <person name="Lu D."/>
            <person name="Skrede I."/>
            <person name="Drula E."/>
            <person name="Henrissat B."/>
            <person name="Morin E."/>
            <person name="Kohler A."/>
            <person name="Barry K."/>
            <person name="LaButti K."/>
            <person name="Morin E."/>
            <person name="Salamov A."/>
            <person name="Lipzen A."/>
            <person name="Mereny Z."/>
            <person name="Hegedus B."/>
            <person name="Baldrian P."/>
            <person name="Stursova M."/>
            <person name="Weitz H."/>
            <person name="Taylor A."/>
            <person name="Grigoriev I.V."/>
            <person name="Nagy L.G."/>
            <person name="Martin F."/>
            <person name="Kauserud H."/>
        </authorList>
    </citation>
    <scope>NUCLEOTIDE SEQUENCE</scope>
    <source>
        <strain evidence="1">CBHHK067</strain>
    </source>
</reference>
<sequence length="306" mass="32840">MPFSSFPPPSWHSPPISRAFFAIISNSSDGFDLLLPPTRFPDAFNLRNDESTGKYLFSAISTNKDASAFFKGTGAPKDFLISSHEFELQSLDALYTAPLSAPGSACPRCGLMQCLRARCVSSNPPLPSNPITDGVTAIKIRAPIVLGCTSPVLAATGDTEDPWVPGAALTALVHAACPEDLSRSPEGWAEKCRWVRFAPHIPSTLLSPTSVERSRRSSQTSWKFAVEVKRQCGAPWGGWWSGYALAVDFQGSEEVIKVIPARLTSDITSARGGRGARRARCAMRDDGVLFAPLTPAQGPPQPHSAS</sequence>
<name>A0AAD7GBZ4_MYCRO</name>